<gene>
    <name evidence="1" type="ordered locus">Ngar_c35420</name>
</gene>
<accession>K0IK05</accession>
<dbReference type="InterPro" id="IPR010686">
    <property type="entry name" value="OBAP-like"/>
</dbReference>
<evidence type="ECO:0000313" key="1">
    <source>
        <dbReference type="EMBL" id="AFU60455.1"/>
    </source>
</evidence>
<organism evidence="1 2">
    <name type="scientific">Nitrososphaera gargensis (strain Ga9.2)</name>
    <dbReference type="NCBI Taxonomy" id="1237085"/>
    <lineage>
        <taxon>Archaea</taxon>
        <taxon>Nitrososphaerota</taxon>
        <taxon>Nitrososphaeria</taxon>
        <taxon>Nitrososphaerales</taxon>
        <taxon>Nitrososphaeraceae</taxon>
        <taxon>Nitrososphaera</taxon>
    </lineage>
</organism>
<reference evidence="1 2" key="1">
    <citation type="journal article" date="2012" name="Environ. Microbiol.">
        <title>The genome of the ammonia-oxidizing Candidatus Nitrososphaera gargensis: insights into metabolic versatility and environmental adaptations.</title>
        <authorList>
            <person name="Spang A."/>
            <person name="Poehlein A."/>
            <person name="Offre P."/>
            <person name="Zumbragel S."/>
            <person name="Haider S."/>
            <person name="Rychlik N."/>
            <person name="Nowka B."/>
            <person name="Schmeisser C."/>
            <person name="Lebedeva E.V."/>
            <person name="Rattei T."/>
            <person name="Bohm C."/>
            <person name="Schmid M."/>
            <person name="Galushko A."/>
            <person name="Hatzenpichler R."/>
            <person name="Weinmaier T."/>
            <person name="Daniel R."/>
            <person name="Schleper C."/>
            <person name="Spieck E."/>
            <person name="Streit W."/>
            <person name="Wagner M."/>
        </authorList>
    </citation>
    <scope>NUCLEOTIDE SEQUENCE [LARGE SCALE GENOMIC DNA]</scope>
    <source>
        <strain evidence="2">Ga9.2</strain>
    </source>
</reference>
<sequence length="194" mass="21509">MIATVAAILIGGVMSFQSSIAANDSNSESPTEGFNIHVTVNKHDSENLDHDMDHYCKLDDKIVAVCLLFDGTDTKAHLAQVEFIITDEQYQQLPEKEKFNWHNHAVELTPERGEPQIISLPEGVDGAALLDTLKHTYGKVVTLWDPSDEVPDFPPYVFAVDSPHALGQDENDDLECEWPEAGKEITESCGEDKD</sequence>
<dbReference type="HOGENOM" id="CLU_1399784_0_0_2"/>
<dbReference type="InParanoid" id="K0IK05"/>
<dbReference type="AlphaFoldDB" id="K0IK05"/>
<dbReference type="Pfam" id="PF06884">
    <property type="entry name" value="DUF1264"/>
    <property type="match status" value="1"/>
</dbReference>
<dbReference type="Proteomes" id="UP000008037">
    <property type="component" value="Chromosome"/>
</dbReference>
<dbReference type="STRING" id="1237085.Ngar_c35420"/>
<dbReference type="PANTHER" id="PTHR31360">
    <property type="match status" value="1"/>
</dbReference>
<keyword evidence="2" id="KW-1185">Reference proteome</keyword>
<proteinExistence type="predicted"/>
<evidence type="ECO:0000313" key="2">
    <source>
        <dbReference type="Proteomes" id="UP000008037"/>
    </source>
</evidence>
<protein>
    <submittedName>
        <fullName evidence="1">DUF1264 domain-containing protein</fullName>
    </submittedName>
</protein>
<dbReference type="KEGG" id="nga:Ngar_c35420"/>
<dbReference type="PANTHER" id="PTHR31360:SF0">
    <property type="entry name" value="OIL BODY-ASSOCIATED PROTEIN 1B"/>
    <property type="match status" value="1"/>
</dbReference>
<dbReference type="EMBL" id="CP002408">
    <property type="protein sequence ID" value="AFU60455.1"/>
    <property type="molecule type" value="Genomic_DNA"/>
</dbReference>
<name>K0IK05_NITGG</name>
<dbReference type="BioCyc" id="CNIT1237085:G1324-3543-MONOMER"/>